<sequence length="346" mass="37287">MSENSNGARIKVGINGFGRIGRAFLKVAWERPEIEIVAVNDLGSVENMAYLLKYDTVYREWKHDIKTAGQEIIIDGKKVKVLAEKEPSKLPWKDLGVDVVVESTGLFTSYDKAKAHLDAGAKKVVISAPSKGADGTVKGETILMGVNEYKFGICDITSNASCTTNAASPLIAILDEALGMEKAILNTVHGYTANQAIVDGPSKKDFREGRAAAQNIVPSSTGAAIAVTKAFTKLEGLFDGIAIRVPVVAGSIVDVTFISKKPTTKEEVNEILKKAAQDKRWEGIFSVTEEELVSSDILGSPYGSIADLKLTRVVGGNLVKVMGWYDNEMGYTYTLVDHVIKTGNTI</sequence>
<dbReference type="Gene3D" id="3.40.50.720">
    <property type="entry name" value="NAD(P)-binding Rossmann-like Domain"/>
    <property type="match status" value="1"/>
</dbReference>
<evidence type="ECO:0000259" key="8">
    <source>
        <dbReference type="SMART" id="SM00846"/>
    </source>
</evidence>
<feature type="binding site" evidence="4">
    <location>
        <begin position="161"/>
        <end position="163"/>
    </location>
    <ligand>
        <name>D-glyceraldehyde 3-phosphate</name>
        <dbReference type="ChEBI" id="CHEBI:59776"/>
    </ligand>
</feature>
<accession>A0A1F6VB26</accession>
<evidence type="ECO:0000256" key="1">
    <source>
        <dbReference type="ARBA" id="ARBA00007406"/>
    </source>
</evidence>
<name>A0A1F6VB26_9BACT</name>
<dbReference type="InterPro" id="IPR020829">
    <property type="entry name" value="GlycerAld_3-P_DH_cat"/>
</dbReference>
<feature type="site" description="Activates thiol group during catalysis" evidence="6">
    <location>
        <position position="189"/>
    </location>
</feature>
<dbReference type="CDD" id="cd05214">
    <property type="entry name" value="GAPDH_I_N"/>
    <property type="match status" value="1"/>
</dbReference>
<reference evidence="9 10" key="1">
    <citation type="journal article" date="2016" name="Nat. Commun.">
        <title>Thousands of microbial genomes shed light on interconnected biogeochemical processes in an aquifer system.</title>
        <authorList>
            <person name="Anantharaman K."/>
            <person name="Brown C.T."/>
            <person name="Hug L.A."/>
            <person name="Sharon I."/>
            <person name="Castelle C.J."/>
            <person name="Probst A.J."/>
            <person name="Thomas B.C."/>
            <person name="Singh A."/>
            <person name="Wilkins M.J."/>
            <person name="Karaoz U."/>
            <person name="Brodie E.L."/>
            <person name="Williams K.H."/>
            <person name="Hubbard S.S."/>
            <person name="Banfield J.F."/>
        </authorList>
    </citation>
    <scope>NUCLEOTIDE SEQUENCE [LARGE SCALE GENOMIC DNA]</scope>
</reference>
<feature type="active site" description="Nucleophile" evidence="3">
    <location>
        <position position="162"/>
    </location>
</feature>
<dbReference type="GO" id="GO:0006006">
    <property type="term" value="P:glucose metabolic process"/>
    <property type="evidence" value="ECO:0007669"/>
    <property type="project" value="InterPro"/>
</dbReference>
<feature type="binding site" evidence="5">
    <location>
        <position position="127"/>
    </location>
    <ligand>
        <name>NAD(+)</name>
        <dbReference type="ChEBI" id="CHEBI:57540"/>
    </ligand>
</feature>
<feature type="domain" description="Glyceraldehyde 3-phosphate dehydrogenase NAD(P) binding" evidence="8">
    <location>
        <begin position="10"/>
        <end position="162"/>
    </location>
</feature>
<feature type="binding site" evidence="4">
    <location>
        <begin position="221"/>
        <end position="222"/>
    </location>
    <ligand>
        <name>D-glyceraldehyde 3-phosphate</name>
        <dbReference type="ChEBI" id="CHEBI:59776"/>
    </ligand>
</feature>
<organism evidence="9 10">
    <name type="scientific">Candidatus Nomurabacteria bacterium RIFCSPHIGHO2_01_FULL_39_10</name>
    <dbReference type="NCBI Taxonomy" id="1801733"/>
    <lineage>
        <taxon>Bacteria</taxon>
        <taxon>Candidatus Nomuraibacteriota</taxon>
    </lineage>
</organism>
<proteinExistence type="inferred from homology"/>
<dbReference type="GO" id="GO:0050661">
    <property type="term" value="F:NADP binding"/>
    <property type="evidence" value="ECO:0007669"/>
    <property type="project" value="InterPro"/>
</dbReference>
<evidence type="ECO:0000313" key="9">
    <source>
        <dbReference type="EMBL" id="OGI66788.1"/>
    </source>
</evidence>
<feature type="binding site" evidence="4">
    <location>
        <position position="244"/>
    </location>
    <ligand>
        <name>D-glyceraldehyde 3-phosphate</name>
        <dbReference type="ChEBI" id="CHEBI:59776"/>
    </ligand>
</feature>
<evidence type="ECO:0000256" key="5">
    <source>
        <dbReference type="PIRSR" id="PIRSR000149-3"/>
    </source>
</evidence>
<evidence type="ECO:0000256" key="4">
    <source>
        <dbReference type="PIRSR" id="PIRSR000149-2"/>
    </source>
</evidence>
<keyword evidence="2" id="KW-0560">Oxidoreductase</keyword>
<feature type="binding site" evidence="5">
    <location>
        <position position="41"/>
    </location>
    <ligand>
        <name>NAD(+)</name>
        <dbReference type="ChEBI" id="CHEBI:57540"/>
    </ligand>
</feature>
<dbReference type="PANTHER" id="PTHR43148">
    <property type="entry name" value="GLYCERALDEHYDE-3-PHOSPHATE DEHYDROGENASE 2"/>
    <property type="match status" value="1"/>
</dbReference>
<feature type="binding site" evidence="4">
    <location>
        <position position="192"/>
    </location>
    <ligand>
        <name>D-glyceraldehyde 3-phosphate</name>
        <dbReference type="ChEBI" id="CHEBI:59776"/>
    </ligand>
</feature>
<dbReference type="InterPro" id="IPR020828">
    <property type="entry name" value="GlycerAld_3-P_DH_NAD(P)-bd"/>
</dbReference>
<evidence type="ECO:0000256" key="2">
    <source>
        <dbReference type="ARBA" id="ARBA00023002"/>
    </source>
</evidence>
<feature type="binding site" evidence="5">
    <location>
        <position position="327"/>
    </location>
    <ligand>
        <name>NAD(+)</name>
        <dbReference type="ChEBI" id="CHEBI:57540"/>
    </ligand>
</feature>
<dbReference type="InterPro" id="IPR006424">
    <property type="entry name" value="Glyceraldehyde-3-P_DH_1"/>
</dbReference>
<comment type="caution">
    <text evidence="9">The sequence shown here is derived from an EMBL/GenBank/DDBJ whole genome shotgun (WGS) entry which is preliminary data.</text>
</comment>
<evidence type="ECO:0000256" key="7">
    <source>
        <dbReference type="RuleBase" id="RU000397"/>
    </source>
</evidence>
<dbReference type="Pfam" id="PF02800">
    <property type="entry name" value="Gp_dh_C"/>
    <property type="match status" value="1"/>
</dbReference>
<comment type="similarity">
    <text evidence="1 7">Belongs to the glyceraldehyde-3-phosphate dehydrogenase family.</text>
</comment>
<dbReference type="InterPro" id="IPR020831">
    <property type="entry name" value="GlycerAld/Erythrose_P_DH"/>
</dbReference>
<dbReference type="Gene3D" id="3.30.360.10">
    <property type="entry name" value="Dihydrodipicolinate Reductase, domain 2"/>
    <property type="match status" value="1"/>
</dbReference>
<dbReference type="PIRSF" id="PIRSF000149">
    <property type="entry name" value="GAP_DH"/>
    <property type="match status" value="1"/>
</dbReference>
<evidence type="ECO:0000256" key="3">
    <source>
        <dbReference type="PIRSR" id="PIRSR000149-1"/>
    </source>
</evidence>
<evidence type="ECO:0000256" key="6">
    <source>
        <dbReference type="PIRSR" id="PIRSR000149-4"/>
    </source>
</evidence>
<feature type="binding site" evidence="5">
    <location>
        <begin position="19"/>
        <end position="20"/>
    </location>
    <ligand>
        <name>NAD(+)</name>
        <dbReference type="ChEBI" id="CHEBI:57540"/>
    </ligand>
</feature>
<keyword evidence="5" id="KW-0547">Nucleotide-binding</keyword>
<dbReference type="FunFam" id="3.40.50.720:FF:000001">
    <property type="entry name" value="Glyceraldehyde-3-phosphate dehydrogenase"/>
    <property type="match status" value="1"/>
</dbReference>
<dbReference type="SUPFAM" id="SSF55347">
    <property type="entry name" value="Glyceraldehyde-3-phosphate dehydrogenase-like, C-terminal domain"/>
    <property type="match status" value="1"/>
</dbReference>
<dbReference type="CDD" id="cd18126">
    <property type="entry name" value="GAPDH_I_C"/>
    <property type="match status" value="1"/>
</dbReference>
<dbReference type="GO" id="GO:0016620">
    <property type="term" value="F:oxidoreductase activity, acting on the aldehyde or oxo group of donors, NAD or NADP as acceptor"/>
    <property type="evidence" value="ECO:0007669"/>
    <property type="project" value="InterPro"/>
</dbReference>
<dbReference type="Proteomes" id="UP000178700">
    <property type="component" value="Unassembled WGS sequence"/>
</dbReference>
<protein>
    <submittedName>
        <fullName evidence="9">Type I glyceraldehyde-3-phosphate dehydrogenase</fullName>
    </submittedName>
</protein>
<dbReference type="NCBIfam" id="TIGR01534">
    <property type="entry name" value="GAPDH-I"/>
    <property type="match status" value="1"/>
</dbReference>
<dbReference type="GO" id="GO:0051287">
    <property type="term" value="F:NAD binding"/>
    <property type="evidence" value="ECO:0007669"/>
    <property type="project" value="InterPro"/>
</dbReference>
<dbReference type="PRINTS" id="PR00078">
    <property type="entry name" value="G3PDHDRGNASE"/>
</dbReference>
<dbReference type="FunFam" id="3.30.360.10:FF:000002">
    <property type="entry name" value="Glyceraldehyde-3-phosphate dehydrogenase"/>
    <property type="match status" value="1"/>
</dbReference>
<dbReference type="SUPFAM" id="SSF51735">
    <property type="entry name" value="NAD(P)-binding Rossmann-fold domains"/>
    <property type="match status" value="1"/>
</dbReference>
<gene>
    <name evidence="9" type="ORF">A2642_04355</name>
</gene>
<dbReference type="Pfam" id="PF00044">
    <property type="entry name" value="Gp_dh_N"/>
    <property type="match status" value="1"/>
</dbReference>
<keyword evidence="5" id="KW-0520">NAD</keyword>
<evidence type="ECO:0000313" key="10">
    <source>
        <dbReference type="Proteomes" id="UP000178700"/>
    </source>
</evidence>
<dbReference type="AlphaFoldDB" id="A0A1F6VB26"/>
<dbReference type="SMART" id="SM00846">
    <property type="entry name" value="Gp_dh_N"/>
    <property type="match status" value="1"/>
</dbReference>
<dbReference type="EMBL" id="MFTJ01000001">
    <property type="protein sequence ID" value="OGI66788.1"/>
    <property type="molecule type" value="Genomic_DNA"/>
</dbReference>
<dbReference type="InterPro" id="IPR036291">
    <property type="entry name" value="NAD(P)-bd_dom_sf"/>
</dbReference>